<dbReference type="AlphaFoldDB" id="G0PL54"/>
<accession>G0PL54</accession>
<comment type="pathway">
    <text evidence="2">Protein modification; protein glycosylation.</text>
</comment>
<dbReference type="InterPro" id="IPR001382">
    <property type="entry name" value="Glyco_hydro_47"/>
</dbReference>
<comment type="cofactor">
    <cofactor evidence="1 6">
        <name>Ca(2+)</name>
        <dbReference type="ChEBI" id="CHEBI:29108"/>
    </cofactor>
</comment>
<dbReference type="OrthoDB" id="8118055at2759"/>
<proteinExistence type="inferred from homology"/>
<dbReference type="InterPro" id="IPR050749">
    <property type="entry name" value="Glycosyl_Hydrolase_47"/>
</dbReference>
<dbReference type="HOGENOM" id="CLU_003818_6_2_1"/>
<dbReference type="SUPFAM" id="SSF48225">
    <property type="entry name" value="Seven-hairpin glycosidases"/>
    <property type="match status" value="1"/>
</dbReference>
<evidence type="ECO:0000256" key="6">
    <source>
        <dbReference type="PIRSR" id="PIRSR601382-2"/>
    </source>
</evidence>
<dbReference type="Proteomes" id="UP000008068">
    <property type="component" value="Unassembled WGS sequence"/>
</dbReference>
<keyword evidence="8" id="KW-1185">Reference proteome</keyword>
<gene>
    <name evidence="7" type="ORF">CAEBREN_15158</name>
</gene>
<keyword evidence="6" id="KW-0479">Metal-binding</keyword>
<dbReference type="PANTHER" id="PTHR11742:SF96">
    <property type="entry name" value="MANNOSYL-OLIGOSACCHARIDE 1,2-ALPHA-MANNOSIDASE C52E4.5"/>
    <property type="match status" value="1"/>
</dbReference>
<keyword evidence="6" id="KW-0106">Calcium</keyword>
<dbReference type="GO" id="GO:0005783">
    <property type="term" value="C:endoplasmic reticulum"/>
    <property type="evidence" value="ECO:0007669"/>
    <property type="project" value="TreeGrafter"/>
</dbReference>
<keyword evidence="4" id="KW-0378">Hydrolase</keyword>
<dbReference type="STRING" id="135651.G0PL54"/>
<dbReference type="EMBL" id="GL381007">
    <property type="protein sequence ID" value="EGT33983.1"/>
    <property type="molecule type" value="Genomic_DNA"/>
</dbReference>
<evidence type="ECO:0000313" key="8">
    <source>
        <dbReference type="Proteomes" id="UP000008068"/>
    </source>
</evidence>
<comment type="similarity">
    <text evidence="3">Belongs to the glycosyl hydrolase 47 family.</text>
</comment>
<keyword evidence="5" id="KW-1015">Disulfide bond</keyword>
<evidence type="ECO:0000256" key="2">
    <source>
        <dbReference type="ARBA" id="ARBA00004922"/>
    </source>
</evidence>
<evidence type="ECO:0000313" key="7">
    <source>
        <dbReference type="EMBL" id="EGT33983.1"/>
    </source>
</evidence>
<sequence length="81" mass="9497">MYRDWVWDAVQAVEKYCRVENGFTGLQNVYNPKAGRDDVMQSFFLAEFLKYAYLTFADDSLISLEKWVFNTEAHPVPILSH</sequence>
<name>G0PL54_CAEBE</name>
<dbReference type="InParanoid" id="G0PL54"/>
<evidence type="ECO:0008006" key="9">
    <source>
        <dbReference type="Google" id="ProtNLM"/>
    </source>
</evidence>
<feature type="binding site" evidence="6">
    <location>
        <position position="71"/>
    </location>
    <ligand>
        <name>Ca(2+)</name>
        <dbReference type="ChEBI" id="CHEBI:29108"/>
    </ligand>
</feature>
<evidence type="ECO:0000256" key="1">
    <source>
        <dbReference type="ARBA" id="ARBA00001913"/>
    </source>
</evidence>
<dbReference type="GO" id="GO:0005509">
    <property type="term" value="F:calcium ion binding"/>
    <property type="evidence" value="ECO:0007669"/>
    <property type="project" value="InterPro"/>
</dbReference>
<dbReference type="GO" id="GO:0004571">
    <property type="term" value="F:mannosyl-oligosaccharide 1,2-alpha-mannosidase activity"/>
    <property type="evidence" value="ECO:0007669"/>
    <property type="project" value="InterPro"/>
</dbReference>
<dbReference type="InterPro" id="IPR012341">
    <property type="entry name" value="6hp_glycosidase-like_sf"/>
</dbReference>
<dbReference type="Pfam" id="PF01532">
    <property type="entry name" value="Glyco_hydro_47"/>
    <property type="match status" value="1"/>
</dbReference>
<protein>
    <recommendedName>
        <fullName evidence="9">Alpha-1,2-Mannosidase</fullName>
    </recommendedName>
</protein>
<dbReference type="eggNOG" id="KOG2204">
    <property type="taxonomic scope" value="Eukaryota"/>
</dbReference>
<evidence type="ECO:0000256" key="4">
    <source>
        <dbReference type="ARBA" id="ARBA00022801"/>
    </source>
</evidence>
<evidence type="ECO:0000256" key="3">
    <source>
        <dbReference type="ARBA" id="ARBA00007658"/>
    </source>
</evidence>
<dbReference type="PANTHER" id="PTHR11742">
    <property type="entry name" value="MANNOSYL-OLIGOSACCHARIDE ALPHA-1,2-MANNOSIDASE-RELATED"/>
    <property type="match status" value="1"/>
</dbReference>
<dbReference type="GO" id="GO:0005975">
    <property type="term" value="P:carbohydrate metabolic process"/>
    <property type="evidence" value="ECO:0007669"/>
    <property type="project" value="InterPro"/>
</dbReference>
<organism evidence="8">
    <name type="scientific">Caenorhabditis brenneri</name>
    <name type="common">Nematode worm</name>
    <dbReference type="NCBI Taxonomy" id="135651"/>
    <lineage>
        <taxon>Eukaryota</taxon>
        <taxon>Metazoa</taxon>
        <taxon>Ecdysozoa</taxon>
        <taxon>Nematoda</taxon>
        <taxon>Chromadorea</taxon>
        <taxon>Rhabditida</taxon>
        <taxon>Rhabditina</taxon>
        <taxon>Rhabditomorpha</taxon>
        <taxon>Rhabditoidea</taxon>
        <taxon>Rhabditidae</taxon>
        <taxon>Peloderinae</taxon>
        <taxon>Caenorhabditis</taxon>
    </lineage>
</organism>
<reference evidence="8" key="1">
    <citation type="submission" date="2011-07" db="EMBL/GenBank/DDBJ databases">
        <authorList>
            <consortium name="Caenorhabditis brenneri Sequencing and Analysis Consortium"/>
            <person name="Wilson R.K."/>
        </authorList>
    </citation>
    <scope>NUCLEOTIDE SEQUENCE [LARGE SCALE GENOMIC DNA]</scope>
    <source>
        <strain evidence="8">PB2801</strain>
    </source>
</reference>
<dbReference type="Gene3D" id="1.50.10.10">
    <property type="match status" value="1"/>
</dbReference>
<evidence type="ECO:0000256" key="5">
    <source>
        <dbReference type="ARBA" id="ARBA00023157"/>
    </source>
</evidence>
<dbReference type="InterPro" id="IPR036026">
    <property type="entry name" value="Seven-hairpin_glycosidases"/>
</dbReference>
<dbReference type="GO" id="GO:0000139">
    <property type="term" value="C:Golgi membrane"/>
    <property type="evidence" value="ECO:0007669"/>
    <property type="project" value="TreeGrafter"/>
</dbReference>